<name>A0ABP8LX23_9BACT</name>
<evidence type="ECO:0000259" key="1">
    <source>
        <dbReference type="SMART" id="SM00858"/>
    </source>
</evidence>
<dbReference type="CDD" id="cd11616">
    <property type="entry name" value="SAF_DH_OX_like"/>
    <property type="match status" value="1"/>
</dbReference>
<dbReference type="SUPFAM" id="SSF51735">
    <property type="entry name" value="NAD(P)-binding Rossmann-fold domains"/>
    <property type="match status" value="1"/>
</dbReference>
<feature type="domain" description="SAF" evidence="1">
    <location>
        <begin position="347"/>
        <end position="412"/>
    </location>
</feature>
<evidence type="ECO:0000313" key="3">
    <source>
        <dbReference type="Proteomes" id="UP001500552"/>
    </source>
</evidence>
<dbReference type="Pfam" id="PF01408">
    <property type="entry name" value="GFO_IDH_MocA"/>
    <property type="match status" value="1"/>
</dbReference>
<dbReference type="Gene3D" id="3.40.50.720">
    <property type="entry name" value="NAD(P)-binding Rossmann-like Domain"/>
    <property type="match status" value="1"/>
</dbReference>
<protein>
    <submittedName>
        <fullName evidence="2">NAD(P)-dependent oxidoreductase</fullName>
    </submittedName>
</protein>
<dbReference type="InterPro" id="IPR000683">
    <property type="entry name" value="Gfo/Idh/MocA-like_OxRdtase_N"/>
</dbReference>
<dbReference type="RefSeq" id="WP_345160626.1">
    <property type="nucleotide sequence ID" value="NZ_BAABHC010000016.1"/>
</dbReference>
<comment type="caution">
    <text evidence="2">The sequence shown here is derived from an EMBL/GenBank/DDBJ whole genome shotgun (WGS) entry which is preliminary data.</text>
</comment>
<dbReference type="Pfam" id="PF08666">
    <property type="entry name" value="SAF"/>
    <property type="match status" value="1"/>
</dbReference>
<proteinExistence type="predicted"/>
<reference evidence="3" key="1">
    <citation type="journal article" date="2019" name="Int. J. Syst. Evol. Microbiol.">
        <title>The Global Catalogue of Microorganisms (GCM) 10K type strain sequencing project: providing services to taxonomists for standard genome sequencing and annotation.</title>
        <authorList>
            <consortium name="The Broad Institute Genomics Platform"/>
            <consortium name="The Broad Institute Genome Sequencing Center for Infectious Disease"/>
            <person name="Wu L."/>
            <person name="Ma J."/>
        </authorList>
    </citation>
    <scope>NUCLEOTIDE SEQUENCE [LARGE SCALE GENOMIC DNA]</scope>
    <source>
        <strain evidence="3">JCM 17926</strain>
    </source>
</reference>
<organism evidence="2 3">
    <name type="scientific">Pontibacter saemangeumensis</name>
    <dbReference type="NCBI Taxonomy" id="1084525"/>
    <lineage>
        <taxon>Bacteria</taxon>
        <taxon>Pseudomonadati</taxon>
        <taxon>Bacteroidota</taxon>
        <taxon>Cytophagia</taxon>
        <taxon>Cytophagales</taxon>
        <taxon>Hymenobacteraceae</taxon>
        <taxon>Pontibacter</taxon>
    </lineage>
</organism>
<dbReference type="Proteomes" id="UP001500552">
    <property type="component" value="Unassembled WGS sequence"/>
</dbReference>
<evidence type="ECO:0000313" key="2">
    <source>
        <dbReference type="EMBL" id="GAA4438063.1"/>
    </source>
</evidence>
<dbReference type="InterPro" id="IPR036291">
    <property type="entry name" value="NAD(P)-bd_dom_sf"/>
</dbReference>
<dbReference type="PANTHER" id="PTHR37850:SF1">
    <property type="entry name" value="SAF DOMAIN PROTEIN"/>
    <property type="match status" value="1"/>
</dbReference>
<accession>A0ABP8LX23</accession>
<gene>
    <name evidence="2" type="ORF">GCM10023188_32960</name>
</gene>
<dbReference type="EMBL" id="BAABHC010000016">
    <property type="protein sequence ID" value="GAA4438063.1"/>
    <property type="molecule type" value="Genomic_DNA"/>
</dbReference>
<dbReference type="Pfam" id="PF21135">
    <property type="entry name" value="DRL_cat"/>
    <property type="match status" value="1"/>
</dbReference>
<keyword evidence="3" id="KW-1185">Reference proteome</keyword>
<sequence length="453" mass="48768">MILVDTALAKRQAENKPVRVAMVGAGFMGRGIALQICKYTQGMELVAIANRDTAKAKQAYTQADVLEVQEVNNVAQLEENIRNGKYSITGDAILLCEAEGIDAIIEVTGAVEFGTNVALRAIQHGKHIIMMNAEVDGTVGPILKVYADKAGVVFTNADGDQPGVEMNLFRFVKGLGVKPVLCGNIKGLHDPYRNPTTQEGFAKKWGQNPAMVTSFADGSKISFEQAIVANGTGMQVAKRGMHGPTVASGTPLKDVVQSLYPLEDLIEGPGIVDYVVGAEPGPGVFVLGTHDNPIQQHYLNLYKLGEGPLYLFYTPYHLCHFEVPNTVARAVLFNDAALTPIGKPYVEVVATAKTDLKAGQVIDGIGHYMTYGLCENASTTAEQNLLPIGVAEGCVLKRDIPKDQVLTYDDVILPEGRTVDKLRAEQAQYFGATDAAAREQVLQHQAKKEVSLS</sequence>
<dbReference type="InterPro" id="IPR048423">
    <property type="entry name" value="DRL_cat"/>
</dbReference>
<dbReference type="SMART" id="SM00858">
    <property type="entry name" value="SAF"/>
    <property type="match status" value="1"/>
</dbReference>
<dbReference type="PANTHER" id="PTHR37850">
    <property type="entry name" value="STRU PROTEIN"/>
    <property type="match status" value="1"/>
</dbReference>
<dbReference type="InterPro" id="IPR013974">
    <property type="entry name" value="SAF"/>
</dbReference>